<reference evidence="1" key="1">
    <citation type="submission" date="2015-12" db="EMBL/GenBank/DDBJ databases">
        <title>Update maize B73 reference genome by single molecule sequencing technologies.</title>
        <authorList>
            <consortium name="Maize Genome Sequencing Project"/>
            <person name="Ware D."/>
        </authorList>
    </citation>
    <scope>NUCLEOTIDE SEQUENCE [LARGE SCALE GENOMIC DNA]</scope>
    <source>
        <tissue evidence="1">Seedling</tissue>
    </source>
</reference>
<protein>
    <submittedName>
        <fullName evidence="1">Alpha/beta-Hydrolases superfamily protein</fullName>
    </submittedName>
</protein>
<evidence type="ECO:0000313" key="1">
    <source>
        <dbReference type="EMBL" id="ONM42301.1"/>
    </source>
</evidence>
<dbReference type="GO" id="GO:0016787">
    <property type="term" value="F:hydrolase activity"/>
    <property type="evidence" value="ECO:0007669"/>
    <property type="project" value="UniProtKB-KW"/>
</dbReference>
<keyword evidence="1" id="KW-0378">Hydrolase</keyword>
<sequence length="66" mass="7238">MKDFGKGRGQSPWIKVSAHDPSAQLLKAHKRSCCVLCFWAVPGPERAPIAIAIAAMSWVVLSPRQH</sequence>
<dbReference type="EMBL" id="CM007649">
    <property type="protein sequence ID" value="ONM42301.1"/>
    <property type="molecule type" value="Genomic_DNA"/>
</dbReference>
<dbReference type="AlphaFoldDB" id="A0A1D6NQU8"/>
<accession>A0A1D6NQU8</accession>
<proteinExistence type="predicted"/>
<organism evidence="1">
    <name type="scientific">Zea mays</name>
    <name type="common">Maize</name>
    <dbReference type="NCBI Taxonomy" id="4577"/>
    <lineage>
        <taxon>Eukaryota</taxon>
        <taxon>Viridiplantae</taxon>
        <taxon>Streptophyta</taxon>
        <taxon>Embryophyta</taxon>
        <taxon>Tracheophyta</taxon>
        <taxon>Spermatophyta</taxon>
        <taxon>Magnoliopsida</taxon>
        <taxon>Liliopsida</taxon>
        <taxon>Poales</taxon>
        <taxon>Poaceae</taxon>
        <taxon>PACMAD clade</taxon>
        <taxon>Panicoideae</taxon>
        <taxon>Andropogonodae</taxon>
        <taxon>Andropogoneae</taxon>
        <taxon>Tripsacinae</taxon>
        <taxon>Zea</taxon>
    </lineage>
</organism>
<name>A0A1D6NQU8_MAIZE</name>
<gene>
    <name evidence="1" type="ORF">ZEAMMB73_Zm00001d044704</name>
</gene>